<dbReference type="PROSITE" id="PS50245">
    <property type="entry name" value="CAP_GLY_2"/>
    <property type="match status" value="2"/>
</dbReference>
<dbReference type="InterPro" id="IPR036859">
    <property type="entry name" value="CAP-Gly_dom_sf"/>
</dbReference>
<dbReference type="AlphaFoldDB" id="A0AAD5XDJ3"/>
<evidence type="ECO:0000313" key="3">
    <source>
        <dbReference type="EMBL" id="KAJ3124990.1"/>
    </source>
</evidence>
<feature type="compositionally biased region" description="Polar residues" evidence="1">
    <location>
        <begin position="255"/>
        <end position="265"/>
    </location>
</feature>
<dbReference type="Gene3D" id="2.30.30.190">
    <property type="entry name" value="CAP Gly-rich-like domain"/>
    <property type="match status" value="2"/>
</dbReference>
<protein>
    <submittedName>
        <fullName evidence="3">CAP-GLY domain-containing linker protein 3</fullName>
    </submittedName>
</protein>
<gene>
    <name evidence="3" type="primary">CLIP3_4</name>
    <name evidence="3" type="ORF">HK100_011033</name>
</gene>
<evidence type="ECO:0000313" key="4">
    <source>
        <dbReference type="Proteomes" id="UP001211907"/>
    </source>
</evidence>
<feature type="region of interest" description="Disordered" evidence="1">
    <location>
        <begin position="216"/>
        <end position="291"/>
    </location>
</feature>
<feature type="domain" description="CAP-Gly" evidence="2">
    <location>
        <begin position="29"/>
        <end position="72"/>
    </location>
</feature>
<dbReference type="SUPFAM" id="SSF74924">
    <property type="entry name" value="Cap-Gly domain"/>
    <property type="match status" value="2"/>
</dbReference>
<dbReference type="PANTHER" id="PTHR18916">
    <property type="entry name" value="DYNACTIN 1-RELATED MICROTUBULE-BINDING"/>
    <property type="match status" value="1"/>
</dbReference>
<accession>A0AAD5XDJ3</accession>
<name>A0AAD5XDJ3_9FUNG</name>
<feature type="compositionally biased region" description="Polar residues" evidence="1">
    <location>
        <begin position="222"/>
        <end position="243"/>
    </location>
</feature>
<reference evidence="3" key="1">
    <citation type="submission" date="2020-05" db="EMBL/GenBank/DDBJ databases">
        <title>Phylogenomic resolution of chytrid fungi.</title>
        <authorList>
            <person name="Stajich J.E."/>
            <person name="Amses K."/>
            <person name="Simmons R."/>
            <person name="Seto K."/>
            <person name="Myers J."/>
            <person name="Bonds A."/>
            <person name="Quandt C.A."/>
            <person name="Barry K."/>
            <person name="Liu P."/>
            <person name="Grigoriev I."/>
            <person name="Longcore J.E."/>
            <person name="James T.Y."/>
        </authorList>
    </citation>
    <scope>NUCLEOTIDE SEQUENCE</scope>
    <source>
        <strain evidence="3">JEL0513</strain>
    </source>
</reference>
<dbReference type="Proteomes" id="UP001211907">
    <property type="component" value="Unassembled WGS sequence"/>
</dbReference>
<feature type="non-terminal residue" evidence="3">
    <location>
        <position position="1"/>
    </location>
</feature>
<dbReference type="InterPro" id="IPR000938">
    <property type="entry name" value="CAP-Gly_domain"/>
</dbReference>
<sequence>MDTHKIKIGDRISVVRSGIHSEGTLRFIGTTSFAAGEWIGVELNQSEDRNNDGKVDGVSYFECPPGTGVFVLRDAIVKVLDPITNPVIKNTKKSITDTNVFANAAATTSTTTITATTVANYKLGDRVSVVCNGVQLKGTLRFIGKTRLGPGQWFAVEVGKRNGNNDGSIDGIRYFHCAPSAGVFVRESAIFLPKLPVPATTPTKHVQKHLTISPPHLLSAADPSNQKSFSPNKGKQASINLSNRRIKTVQKDSKSQNIETAVRSQANKDSDSKFETPTDNDNAIGVATASG</sequence>
<organism evidence="3 4">
    <name type="scientific">Physocladia obscura</name>
    <dbReference type="NCBI Taxonomy" id="109957"/>
    <lineage>
        <taxon>Eukaryota</taxon>
        <taxon>Fungi</taxon>
        <taxon>Fungi incertae sedis</taxon>
        <taxon>Chytridiomycota</taxon>
        <taxon>Chytridiomycota incertae sedis</taxon>
        <taxon>Chytridiomycetes</taxon>
        <taxon>Chytridiales</taxon>
        <taxon>Chytriomycetaceae</taxon>
        <taxon>Physocladia</taxon>
    </lineage>
</organism>
<evidence type="ECO:0000256" key="1">
    <source>
        <dbReference type="SAM" id="MobiDB-lite"/>
    </source>
</evidence>
<feature type="compositionally biased region" description="Basic and acidic residues" evidence="1">
    <location>
        <begin position="266"/>
        <end position="276"/>
    </location>
</feature>
<feature type="domain" description="CAP-Gly" evidence="2">
    <location>
        <begin position="144"/>
        <end position="186"/>
    </location>
</feature>
<proteinExistence type="predicted"/>
<dbReference type="EMBL" id="JADGJH010000637">
    <property type="protein sequence ID" value="KAJ3124990.1"/>
    <property type="molecule type" value="Genomic_DNA"/>
</dbReference>
<dbReference type="Pfam" id="PF01302">
    <property type="entry name" value="CAP_GLY"/>
    <property type="match status" value="2"/>
</dbReference>
<keyword evidence="4" id="KW-1185">Reference proteome</keyword>
<evidence type="ECO:0000259" key="2">
    <source>
        <dbReference type="PROSITE" id="PS50245"/>
    </source>
</evidence>
<dbReference type="SMART" id="SM01052">
    <property type="entry name" value="CAP_GLY"/>
    <property type="match status" value="2"/>
</dbReference>
<comment type="caution">
    <text evidence="3">The sequence shown here is derived from an EMBL/GenBank/DDBJ whole genome shotgun (WGS) entry which is preliminary data.</text>
</comment>